<accession>A0A8H6R3Q8</accession>
<dbReference type="EMBL" id="JACBAG010001593">
    <property type="protein sequence ID" value="KAF7184629.1"/>
    <property type="molecule type" value="Genomic_DNA"/>
</dbReference>
<reference evidence="6" key="1">
    <citation type="submission" date="2020-06" db="EMBL/GenBank/DDBJ databases">
        <title>Draft genome sequences of strains closely related to Aspergillus parafelis and Aspergillus hiratsukae.</title>
        <authorList>
            <person name="Dos Santos R.A.C."/>
            <person name="Rivero-Menendez O."/>
            <person name="Steenwyk J.L."/>
            <person name="Mead M.E."/>
            <person name="Goldman G.H."/>
            <person name="Alastruey-Izquierdo A."/>
            <person name="Rokas A."/>
        </authorList>
    </citation>
    <scope>NUCLEOTIDE SEQUENCE</scope>
    <source>
        <strain evidence="6">CNM-CM7691</strain>
    </source>
</reference>
<organism evidence="6 7">
    <name type="scientific">Aspergillus felis</name>
    <dbReference type="NCBI Taxonomy" id="1287682"/>
    <lineage>
        <taxon>Eukaryota</taxon>
        <taxon>Fungi</taxon>
        <taxon>Dikarya</taxon>
        <taxon>Ascomycota</taxon>
        <taxon>Pezizomycotina</taxon>
        <taxon>Eurotiomycetes</taxon>
        <taxon>Eurotiomycetidae</taxon>
        <taxon>Eurotiales</taxon>
        <taxon>Aspergillaceae</taxon>
        <taxon>Aspergillus</taxon>
        <taxon>Aspergillus subgen. Fumigati</taxon>
    </lineage>
</organism>
<evidence type="ECO:0000256" key="2">
    <source>
        <dbReference type="ARBA" id="ARBA00022801"/>
    </source>
</evidence>
<dbReference type="GO" id="GO:0005524">
    <property type="term" value="F:ATP binding"/>
    <property type="evidence" value="ECO:0007669"/>
    <property type="project" value="UniProtKB-KW"/>
</dbReference>
<dbReference type="AlphaFoldDB" id="A0A8H6R3Q8"/>
<keyword evidence="3" id="KW-0067">ATP-binding</keyword>
<sequence>MLEQEKSPVGGGILADTYRMGKTTTLITTLWYLLVAAAKDPTHTHQPTLVLCPSALIDTWLGELRVRLGDAFRILLFQGSSLHTSDYLRKSLTVDMLSDLETKLQALDPTDIGTTRTIILSSYTTWSMRIMQEVDVGAGQMDGAGDGVSNNDENDLAIEQLAEMQAQTMEDDDTAGQVDFGSGRKGRQVKRFNTHLSGWFGRVVCDEGHAAKTIQTRVHQSVARLKAEHVWFLTATPLYNQAFDLCGYLAIFYSGLRRAGVLQEGGDNNSEVDWFPHYKELTDQAVLPSPPPYRLLQPKAFALPGIMRMLCLRRDMGDPIEAADPKSGLIRDDIPPLRIMTIDLRNPPRIHKDHNTHFVKLLSEMKKGHSSARAEAHDAGAPGSDSQGHLDWRVMRLLCHLSFSLTLDDYYRRADNKSDTMAAAISKSIKRGDRGFADFWWRTCEGAQHIMLTTRLSQAYYLTTDAIKLRYLMRIFYQEGLFLMGEGPRPQFLIFVHWPMVMWLVEMFLNSISVNYVTIRATMTDSARREAAEQFISIDSKCDVLLILYQCGAHGLNLYGQCSQAVGRVHRLGQGIEQKAWILFQEYSISRWIECNNVIKALPQLAASLHDLLKPLMVAATGDTADSADEDAQAELIQTYAEVCLRQMLGQASSQMGVQALDDLGLPQRDVDRMKDRMTPKGRKRERAQQASPSEGQKRRKCAQATATNKYKSAEYVISDLEVGSGIDDEEGSGSESDGQSKGSSPGTNSGDSPGPSGRGHGSGAQDNDSNGNDSHGSDDHGNSGRRHGPGSRGRRPGTDDGHSNRRDDDNNNNDDNDDHGNSGCEPRDSNRDNPARHDNDDNDDERDPGHRAAPTPEESEAARARLLEVYRNAQDAAIAELRQSDPTRAQQLALLQSVARGGDLTTPPPS</sequence>
<feature type="compositionally biased region" description="Basic and acidic residues" evidence="4">
    <location>
        <begin position="826"/>
        <end position="840"/>
    </location>
</feature>
<evidence type="ECO:0000256" key="3">
    <source>
        <dbReference type="ARBA" id="ARBA00022840"/>
    </source>
</evidence>
<keyword evidence="1" id="KW-0547">Nucleotide-binding</keyword>
<feature type="compositionally biased region" description="Basic residues" evidence="4">
    <location>
        <begin position="784"/>
        <end position="796"/>
    </location>
</feature>
<dbReference type="PANTHER" id="PTHR45626">
    <property type="entry name" value="TRANSCRIPTION TERMINATION FACTOR 2-RELATED"/>
    <property type="match status" value="1"/>
</dbReference>
<dbReference type="CDD" id="cd18793">
    <property type="entry name" value="SF2_C_SNF"/>
    <property type="match status" value="1"/>
</dbReference>
<dbReference type="Gene3D" id="3.40.50.300">
    <property type="entry name" value="P-loop containing nucleotide triphosphate hydrolases"/>
    <property type="match status" value="1"/>
</dbReference>
<evidence type="ECO:0000256" key="1">
    <source>
        <dbReference type="ARBA" id="ARBA00022741"/>
    </source>
</evidence>
<dbReference type="GO" id="GO:0005634">
    <property type="term" value="C:nucleus"/>
    <property type="evidence" value="ECO:0007669"/>
    <property type="project" value="TreeGrafter"/>
</dbReference>
<feature type="compositionally biased region" description="Low complexity" evidence="4">
    <location>
        <begin position="734"/>
        <end position="756"/>
    </location>
</feature>
<dbReference type="GO" id="GO:0006281">
    <property type="term" value="P:DNA repair"/>
    <property type="evidence" value="ECO:0007669"/>
    <property type="project" value="TreeGrafter"/>
</dbReference>
<evidence type="ECO:0000259" key="5">
    <source>
        <dbReference type="Pfam" id="PF00176"/>
    </source>
</evidence>
<evidence type="ECO:0000313" key="7">
    <source>
        <dbReference type="Proteomes" id="UP000641853"/>
    </source>
</evidence>
<keyword evidence="7" id="KW-1185">Reference proteome</keyword>
<dbReference type="InterPro" id="IPR027417">
    <property type="entry name" value="P-loop_NTPase"/>
</dbReference>
<proteinExistence type="predicted"/>
<feature type="region of interest" description="Disordered" evidence="4">
    <location>
        <begin position="663"/>
        <end position="707"/>
    </location>
</feature>
<dbReference type="Gene3D" id="3.40.50.10810">
    <property type="entry name" value="Tandem AAA-ATPase domain"/>
    <property type="match status" value="2"/>
</dbReference>
<evidence type="ECO:0000256" key="4">
    <source>
        <dbReference type="SAM" id="MobiDB-lite"/>
    </source>
</evidence>
<dbReference type="GO" id="GO:0008094">
    <property type="term" value="F:ATP-dependent activity, acting on DNA"/>
    <property type="evidence" value="ECO:0007669"/>
    <property type="project" value="TreeGrafter"/>
</dbReference>
<evidence type="ECO:0000313" key="6">
    <source>
        <dbReference type="EMBL" id="KAF7184629.1"/>
    </source>
</evidence>
<keyword evidence="2" id="KW-0378">Hydrolase</keyword>
<dbReference type="SUPFAM" id="SSF52540">
    <property type="entry name" value="P-loop containing nucleoside triphosphate hydrolases"/>
    <property type="match status" value="2"/>
</dbReference>
<dbReference type="InterPro" id="IPR049730">
    <property type="entry name" value="SNF2/RAD54-like_C"/>
</dbReference>
<gene>
    <name evidence="6" type="ORF">CNMCM7691_005872</name>
</gene>
<dbReference type="InterPro" id="IPR000330">
    <property type="entry name" value="SNF2_N"/>
</dbReference>
<protein>
    <recommendedName>
        <fullName evidence="5">SNF2 N-terminal domain-containing protein</fullName>
    </recommendedName>
</protein>
<dbReference type="GO" id="GO:0016787">
    <property type="term" value="F:hydrolase activity"/>
    <property type="evidence" value="ECO:0007669"/>
    <property type="project" value="UniProtKB-KW"/>
</dbReference>
<feature type="region of interest" description="Disordered" evidence="4">
    <location>
        <begin position="725"/>
        <end position="862"/>
    </location>
</feature>
<feature type="domain" description="SNF2 N-terminal" evidence="5">
    <location>
        <begin position="1"/>
        <end position="249"/>
    </location>
</feature>
<dbReference type="Proteomes" id="UP000641853">
    <property type="component" value="Unassembled WGS sequence"/>
</dbReference>
<name>A0A8H6R3Q8_9EURO</name>
<dbReference type="InterPro" id="IPR050628">
    <property type="entry name" value="SNF2_RAD54_helicase_TF"/>
</dbReference>
<comment type="caution">
    <text evidence="6">The sequence shown here is derived from an EMBL/GenBank/DDBJ whole genome shotgun (WGS) entry which is preliminary data.</text>
</comment>
<dbReference type="InterPro" id="IPR038718">
    <property type="entry name" value="SNF2-like_sf"/>
</dbReference>
<feature type="compositionally biased region" description="Basic and acidic residues" evidence="4">
    <location>
        <begin position="797"/>
        <end position="810"/>
    </location>
</feature>
<feature type="compositionally biased region" description="Basic and acidic residues" evidence="4">
    <location>
        <begin position="669"/>
        <end position="679"/>
    </location>
</feature>
<dbReference type="Pfam" id="PF00176">
    <property type="entry name" value="SNF2-rel_dom"/>
    <property type="match status" value="1"/>
</dbReference>